<gene>
    <name evidence="3" type="primary">gcvH</name>
    <name evidence="6" type="ORF">SAMN05660653_02485</name>
</gene>
<dbReference type="InterPro" id="IPR003016">
    <property type="entry name" value="2-oxoA_DH_lipoyl-BS"/>
</dbReference>
<dbReference type="NCBIfam" id="NF002270">
    <property type="entry name" value="PRK01202.1"/>
    <property type="match status" value="1"/>
</dbReference>
<dbReference type="GO" id="GO:0009249">
    <property type="term" value="P:protein lipoylation"/>
    <property type="evidence" value="ECO:0007669"/>
    <property type="project" value="TreeGrafter"/>
</dbReference>
<dbReference type="Pfam" id="PF01597">
    <property type="entry name" value="GCV_H"/>
    <property type="match status" value="1"/>
</dbReference>
<keyword evidence="7" id="KW-1185">Reference proteome</keyword>
<dbReference type="InterPro" id="IPR000089">
    <property type="entry name" value="Biotin_lipoyl"/>
</dbReference>
<reference evidence="6 7" key="1">
    <citation type="submission" date="2016-10" db="EMBL/GenBank/DDBJ databases">
        <authorList>
            <person name="de Groot N.N."/>
        </authorList>
    </citation>
    <scope>NUCLEOTIDE SEQUENCE [LARGE SCALE GENOMIC DNA]</scope>
    <source>
        <strain evidence="6 7">ASO4-2</strain>
    </source>
</reference>
<evidence type="ECO:0000256" key="3">
    <source>
        <dbReference type="HAMAP-Rule" id="MF_00272"/>
    </source>
</evidence>
<feature type="modified residue" description="N6-lipoyllysine" evidence="3 4">
    <location>
        <position position="62"/>
    </location>
</feature>
<evidence type="ECO:0000259" key="5">
    <source>
        <dbReference type="PROSITE" id="PS50968"/>
    </source>
</evidence>
<evidence type="ECO:0000256" key="4">
    <source>
        <dbReference type="PIRSR" id="PIRSR617453-50"/>
    </source>
</evidence>
<feature type="domain" description="Lipoyl-binding" evidence="5">
    <location>
        <begin position="21"/>
        <end position="103"/>
    </location>
</feature>
<dbReference type="AlphaFoldDB" id="A0A1G6DZS2"/>
<dbReference type="InterPro" id="IPR033753">
    <property type="entry name" value="GCV_H/Fam206"/>
</dbReference>
<dbReference type="STRING" id="617002.SAMN05660653_02485"/>
<dbReference type="PROSITE" id="PS00189">
    <property type="entry name" value="LIPOYL"/>
    <property type="match status" value="1"/>
</dbReference>
<protein>
    <recommendedName>
        <fullName evidence="3">Glycine cleavage system H protein</fullName>
    </recommendedName>
</protein>
<dbReference type="OrthoDB" id="9796712at2"/>
<comment type="subunit">
    <text evidence="3">The glycine cleavage system is composed of four proteins: P, T, L and H.</text>
</comment>
<dbReference type="InterPro" id="IPR011053">
    <property type="entry name" value="Single_hybrid_motif"/>
</dbReference>
<dbReference type="HAMAP" id="MF_00272">
    <property type="entry name" value="GcvH"/>
    <property type="match status" value="1"/>
</dbReference>
<dbReference type="CDD" id="cd06848">
    <property type="entry name" value="GCS_H"/>
    <property type="match status" value="1"/>
</dbReference>
<evidence type="ECO:0000313" key="6">
    <source>
        <dbReference type="EMBL" id="SDB50265.1"/>
    </source>
</evidence>
<dbReference type="Gene3D" id="2.40.50.100">
    <property type="match status" value="1"/>
</dbReference>
<organism evidence="6 7">
    <name type="scientific">Desulfonatronum thiosulfatophilum</name>
    <dbReference type="NCBI Taxonomy" id="617002"/>
    <lineage>
        <taxon>Bacteria</taxon>
        <taxon>Pseudomonadati</taxon>
        <taxon>Thermodesulfobacteriota</taxon>
        <taxon>Desulfovibrionia</taxon>
        <taxon>Desulfovibrionales</taxon>
        <taxon>Desulfonatronaceae</taxon>
        <taxon>Desulfonatronum</taxon>
    </lineage>
</organism>
<dbReference type="SUPFAM" id="SSF51230">
    <property type="entry name" value="Single hybrid motif"/>
    <property type="match status" value="1"/>
</dbReference>
<dbReference type="NCBIfam" id="TIGR00527">
    <property type="entry name" value="gcvH"/>
    <property type="match status" value="1"/>
</dbReference>
<proteinExistence type="inferred from homology"/>
<dbReference type="InterPro" id="IPR017453">
    <property type="entry name" value="GCV_H_sub"/>
</dbReference>
<dbReference type="GO" id="GO:0019464">
    <property type="term" value="P:glycine decarboxylation via glycine cleavage system"/>
    <property type="evidence" value="ECO:0007669"/>
    <property type="project" value="UniProtKB-UniRule"/>
</dbReference>
<comment type="function">
    <text evidence="3">The glycine cleavage system catalyzes the degradation of glycine. The H protein shuttles the methylamine group of glycine from the P protein to the T protein.</text>
</comment>
<sequence>MIPDDLLYSASHEWARIDGQEALVGITDFAQCQLGDITFIELPSAGDGVAQGREIGSIESVKAATELNSPVTGTVLEVNEELDGAPEKINRDPYGAGWMIRVKLSETPRELLTSEQYKVLAECRE</sequence>
<dbReference type="PROSITE" id="PS50968">
    <property type="entry name" value="BIOTINYL_LIPOYL"/>
    <property type="match status" value="1"/>
</dbReference>
<evidence type="ECO:0000256" key="1">
    <source>
        <dbReference type="ARBA" id="ARBA00009249"/>
    </source>
</evidence>
<evidence type="ECO:0000256" key="2">
    <source>
        <dbReference type="ARBA" id="ARBA00022823"/>
    </source>
</evidence>
<dbReference type="PANTHER" id="PTHR11715:SF3">
    <property type="entry name" value="GLYCINE CLEAVAGE SYSTEM H PROTEIN-RELATED"/>
    <property type="match status" value="1"/>
</dbReference>
<dbReference type="GO" id="GO:0005960">
    <property type="term" value="C:glycine cleavage complex"/>
    <property type="evidence" value="ECO:0007669"/>
    <property type="project" value="InterPro"/>
</dbReference>
<dbReference type="InterPro" id="IPR002930">
    <property type="entry name" value="GCV_H"/>
</dbReference>
<evidence type="ECO:0000313" key="7">
    <source>
        <dbReference type="Proteomes" id="UP000198771"/>
    </source>
</evidence>
<keyword evidence="2 3" id="KW-0450">Lipoyl</keyword>
<dbReference type="GO" id="GO:0005829">
    <property type="term" value="C:cytosol"/>
    <property type="evidence" value="ECO:0007669"/>
    <property type="project" value="TreeGrafter"/>
</dbReference>
<dbReference type="PANTHER" id="PTHR11715">
    <property type="entry name" value="GLYCINE CLEAVAGE SYSTEM H PROTEIN"/>
    <property type="match status" value="1"/>
</dbReference>
<comment type="cofactor">
    <cofactor evidence="3">
        <name>(R)-lipoate</name>
        <dbReference type="ChEBI" id="CHEBI:83088"/>
    </cofactor>
    <text evidence="3">Binds 1 lipoyl cofactor covalently.</text>
</comment>
<dbReference type="RefSeq" id="WP_092122221.1">
    <property type="nucleotide sequence ID" value="NZ_FMXO01000014.1"/>
</dbReference>
<comment type="similarity">
    <text evidence="1 3">Belongs to the GcvH family.</text>
</comment>
<name>A0A1G6DZS2_9BACT</name>
<dbReference type="EMBL" id="FMXO01000014">
    <property type="protein sequence ID" value="SDB50265.1"/>
    <property type="molecule type" value="Genomic_DNA"/>
</dbReference>
<accession>A0A1G6DZS2</accession>
<dbReference type="Proteomes" id="UP000198771">
    <property type="component" value="Unassembled WGS sequence"/>
</dbReference>